<evidence type="ECO:0000313" key="2">
    <source>
        <dbReference type="EMBL" id="EED88447.1"/>
    </source>
</evidence>
<feature type="region of interest" description="Disordered" evidence="1">
    <location>
        <begin position="730"/>
        <end position="772"/>
    </location>
</feature>
<dbReference type="HOGENOM" id="CLU_222737_0_0_1"/>
<evidence type="ECO:0000256" key="1">
    <source>
        <dbReference type="SAM" id="MobiDB-lite"/>
    </source>
</evidence>
<dbReference type="EMBL" id="CM000650">
    <property type="protein sequence ID" value="EED88447.1"/>
    <property type="molecule type" value="Genomic_DNA"/>
</dbReference>
<proteinExistence type="predicted"/>
<dbReference type="InterPro" id="IPR011049">
    <property type="entry name" value="Serralysin-like_metalloprot_C"/>
</dbReference>
<dbReference type="KEGG" id="tps:THAPSDRAFT_10164"/>
<sequence>MGFLRKRDDRGNQHQHRPLFGASSSSVLKIIGLVALSTPSRTKTHAASTDCADLPSAYNAYFQQALDDISNQIDTEIVFGLDAVGLAPLTDSLLISDLFDMKAQVFDELFGSQAERQAWLDVSTDIDISGALSANLANVLGDAAVLTLSCVLDNTLERFKLSATVSGSAVIDGSSVTPALSMLPDLFPPLNATIPTMTAAYELTLPLTIDLKRRQFSSGEIKAKFNASLTGSLSQELQILDASTVKFDGTMDLDVAFEYSTISDWLFTGSYSASLTAESTTGTAVANLGIRGGDDDMFDDKPPSVRFNFDMCQYADYLKTAINEFAFASELNSILDQYLDPIIPETPLLPVSLTDNIKAQIVSAADSKVNDVKNEIITVIDSIQCSGRRLEVVEVDQYGQQKMLQNDLTFDFLAEELLKFAGVESASAGYFAGRSEIGMDVGLHLEVAFGKDDFNNALTEALTFLAPAQAMFGADGLTANVDGLLADAQSVVAFDMAFGFGFKVESLIDFFAEDTSASNIGSLFFRIDDMGIFAEATASGLNLDLFSGVGVAGGELHLSVGTRLAAPLELELAADGSLANGISFSGTIKGQLSFEHHGQLSASLPLNADINGVTQELVVILEDGNLFDGKEVLVKVDFDACQVVTLLDNMIGKLGSLTVSAESLIGFPTFSGIDFESVLANGIDAFFPDVSQYVTGALNEVAETGAKGPTLEDVIFLILEDVLGQAEDTSATTSVRRHRALHEHRGTRATASSSAHLTRRRGRSLRTSHPMTKRRKCALRANHLQFNRFTRPLRRSKYRRLASSVVGDLLDSLVVTGGYDGSKLFYKLEMDISKEVVEGLDTIIEKPLELLSEVSFLTDLFGTGSSTTSSFDFAADISMTSGAHLGVMVGFELQGSEFTTIPSMTSTDIASRAFLQFDDVSAKFSATARVSGGMDIAGVTTLGLDNAIIAFAFGLGIAEITEKIYFKDMSSTVAALRKNAKWLKVGGMDISLPVLLSLEALGETLTINPIISISDTDLLGEGEPQMSIDLNIEELINNGDDIIGNLLSELTGGLFNISQGGIPKIDGGPLGEITGILDKFNLDFGSLLEEFKDYYNKFKSDLISGSLEYQELIALKPITLPRFSNLLQIGSRLPSVQYSPDLKGMIWDKLVEKFPSSTYNGVKIPNLPLGESFSVAFPTRGEFPVELFLPVIAVAYDFAPSFSNPIAVSFSLDSLFAPKFGADLSTKLLDSLRNVPSLDFSRFDDFDINGIPMSSSTFEVFEVKKYLPEIQFALDLSPTVDFAASRFQTSDIFDALFPSSVPTVKTMGNFVKKKIIASIASALDGLFDVVVDIPTVGLTIDTPILNSSGLTLGEYTDASTRVFPPVIDVDKLQGFSFEFIIDVTNDGGITLGAEFFLNVIGVNPAQTLADVASSLDSTLQGSTDDFNGICSSMSSAFGSSADLFTEIAQSDKIVMALDATLDFSVNVDLSLTSFSITSNITDLRSSFTAYISDEYDFSVGGFDTHITPSVMIFLEANNTAIPFDVFNTPNGLTEFVFGGTFYGMVAVSVDGVPAQVTLRASSDDIINAASLQFEVALDIDLFPIKNALVSVLEDIGDLSFPKWLSDAAPLLPPLDLSCVSTSGIEFLNENDGTNASVISTVSGFFDAIAAGCSSDSFTLSGGYDSTAAELSMNVVVLLAATTTLTLIILHMIDPPSFSQDALDSLSNTLEGVMYIDQSFFDELSILETVELGGSILVDITFVASIPIDSLDAKTYSDTSVSILVNRFEALAFIKAPPFSLGLPLSLPSADWEDPLLEFLVIDAHFQLEVNAALTNAVDLVHLFSGDQDSDSVNLDYNGTLDFQLPLSVGVIGQKVPFGIAITDFDLFNDPLPEVTFDIDTCDILDAAKKLFEDLKAEILGVIHEPLQDAFPVDIAQLTGPLVQKVNDTLTNFTDYLIGTLDTDCVRRRTVRLLQERDTSLSSQIMGAIESVNAALSSAGVVLTADVAPYFDSDTFAAGVNTTLTATITQSASDVIGLVTDFFTATTAPVTNNADLSKMGVGAGGDPSQAGIYLDLDQLLSDSVISAGFDVNFAIEMNLKELQGIISGGANVGDALEEGIGLRITTWGASASFIVDPINVDLTLFGETHSVRDSSIKLSAELRSEGAFFASIKQMGDGTADASLLTPALTVPLQSEIIFDFAVPGSDIIISPILMLESANLLDDFTIEFDVDLETFLSASASGAGRRLSIFDHANSLDTVLEQITELLDSIKGYAPELEAGNTPSAVSGFFDVIDDMRDFIGGLNNFTDIVNEVTALIPPEIWPVIRQANSLTANGCANPSDNFATYSFNLLNTASLLPADVTDASNFRPCDYLPEIQEALGYTPSGSSSSATDVTFINLVVLPQPLLDKLGQYFGADVELNGEFLLNTFGTITLRRLLSFIGDFFSDSSTTADRRKLEGTSKHLERSQVVARGSVMQAVRETIQPFAHSSHRMLTASAALFELPVNDILNVTFDFNLEGTSKMVKLGCRFNFESGDTAAVAIKDLLKSFLQDAIGDKAGSDLGGFSFATQVEDLAIDLINAIVVDLNANIDISFGLNLDPLFDSNANPRRPLPFLELNQFEVAGLFGLNEWSTTLVLSGVDFAVTEAKALVELNATIPTAPLVLSSPSDFLDFVQPSNTAIEVTASLDASLPVFVVIGGLGVGATVGYVDDNLFDSNLGVLTTTADFLIEIAKIQDAATLLRDSTSFLSDFSPVSNELPLVKKSINEVIAGPGRTLAELFDLTEWADGLQGTPADANGNPDFIALSELKSKIRGEFQGLTKPDLSSIELPPIPDPNVFIVTRPGDQICAGSYKSISIDVDVDANNVLQLTFCSLLQFDLTGTFDAKGLLDSIPESLEINVDGDYDLLGSLMFGCRLTVDTSFNVEIQLDPIITQLNLSSGLNAAVTFGLVEASVDGDVSMDALLELAFCTTCDGTYADGFSRVDTSSFYVHKTVGFGLSGEITLLADIPGFDISNGLTLSVSDEDIFDEIPPTVVLPDAQEILDSVQFSPQTAVNMLQLVDGLLVEAAKNPGHLGCEDVHVRSSIMYTSPSVPRKLTPLSFCLSDALFEFFVMVQPFEDRALKSLGIYSSSDTSAINGTSSFELYILRNDLSVNPIAENAASLRDQAISEGGLCDISIYDLNDVANDIVSDIVASITGGDCGVTACSADQCVPCNSTVCSGDIVAGISEFRYCDCDLVVGKDDTDILFMFSVAYKGTVSDPVENDIKLLGIFESLPADGGLLDGAKDHFGLLLNDPSFPAVIPRFTTLPDLADRMSSVVTQYTGINTNITAEYVASTSGVHGSFMFGIAFEKDIDPYNVTFRSSIELGDFSSLSVVNSGLSIGGSFRLSNSFGKYFHLLVTLAGVILAPDETQSLKSLATSSSDDCASSDTFSFEVVYVESDVEKNKTVTLNSCSNGAAERVADLEIAINAVFTNGEVGVSLVGESSIVFAFSPFITQFEIIVPDEHDGNVYGMLPDSAKKTSYQFANGLAEISAGFDISGMAEVAASLGGVVEIGADIEVALSGSVLFSAGKHRQLVPVNAWISTLLNMKDPNADFYERNFARCRITLDGTFEASVSVKEPFELDAPVAVRGGLVEPFVLDLFNSSRIVEMKPNVKLQVDLPNIGDLSNLSFGEMVELLQMALDFVVGTEEGDSVESCSGGLLGKEVFGTNVFTMPIPVVGVSACDTSSFLKVLVDAVDSLVNDCEESGCEDSFAALESSLQTLLKDGVGGTPSVAITPASDDIRSVLELDITLLWSFEEANQFKIDMDSILEGLSLSEDIRMFAKGIVAFEGGGLYDFLGSLSFTLGIGLEYVKATGQVLPFIKGNTGLVLEFMVDTSATFDSTIGPFTAFVQVDVTVGNFNNPLELKFGLDDTVNYYIGTDKGAARDGFQVVSINQLVDELNVEVLGQLQAKVRADLVGIPGEAWAVIELSISDVNNFILGKPGAISVFYDVNVEFSVPSFLDILLMDPEGIIDAVDAIFKTTNDMVMGRNGIVTRFDLPFIGSALSRQLKAGTADNFIEKARRAIVGTLEDTLNNYEADSASTDTVADIIANVLSDLLGEIGILNEDVFVTYYEHENNQAVGYDAYDATKDFKSLMWTIPFGQSFNISLPELDFQMNNDALPLQFNLDADASVMTVTWAFKLAFGFDEDDGLFLYTFPTEESEFEITADFEMNINEVTATLLHFLDMDINTVLIEFGAGIFVDIDKERALRITDDPNSVRYGRVTRDMLPKIPVKSELFTICAAAAAGLSIPIPALEPVNPWLPKLNALATNEDGDKVHAFQAIVKKEVTVGSTTRMRGRSMKEVDRRKLEDSIPSDAHRGLRMLCVDDLLDLAIDCPVDTTAGEFACAKLSNVYLNVSKIRELVQPILEKLVNDEESGAFDQIGVPLLQLEKRIPGISDVAGKTITILDIADTYIGPESGAPIARDIIDLYKAMKTLYSQFDNDDGILLASSCTFKPRGGVDCTGGVTDFVANDGARRLMDQAQHFENVVFPTYDLAGNRITPAHRFLACTATFSAPDCAGSCDTCTGLFKPKCLARQLKCKANNTPGLSFPFMADPFSVIGLLSGGDIEMLEFHPPPLIFSFEMSITTVLWTPPIIQLVIDFGKGIREAVAEKNPLKAVNSFAIRDIIDEVDKPLIVCEATVSVSVEVSAVLVSVGARGGLTIKVEIDLYDPFPETSGGLVRPFELLALGAMPLDWFEITLSVIVNLSVYVEVIYEKSWDYGFVLLGPIKYTPAPFDKVAKIDSDSGTLMLEMTSTTCESKAGGVGTEEIQCWDAANDENPVIMSFTGVKQLSVPSSVTRRLSGANYDSKSRRLQTTDFVFSCVQSETSLGDAQSARIDYEKCQIPSGVITIEETLVDGYGITTFTGGSALTGEITMPSPIQDVLNTIVRHCDSRWTLTGHTNLEILGDEIKQGCHITASGSVEATAILTVDLGAVDCTSTNGLSIELNEGSLSIDGNEILSFGAPFADIYLVTSPCGDSVNITKTYADSSSIEITVFDGDSSIVIGNEAAAFDTQIFSSIIIDAGDGFDSLKIYDTASNVAKSVEIRPTTMKGLHADTVQGVSYFGIESVDIELGTAAANLTVHSTAKNTTMKVSSQSGDDVINIFRVKGPLEINSGDGNDFVNVTKVDGTLDIDTGTGDDLIQVFALGSGESNVLGGGGNDNLTLDGRDVKNSSISTFDGSTLKWNGGDGDDQLDMYFVSAGVTNVNIEGDSDGTNTVIARCSNATSNTVLSRSTFLANIGETTLERINIDKNTATITALLLYLSGGDNSVHFDDTIGPIEIVGGPEADSFYFGQIYNGERNETYGVSTSDPIATTLTSKGFVSDGCASSHSVSVKGGDGNDVSNSLVGEGGEFARLYASYFVLGRRNTFAHSVLNRIAGDNLFAIPFDSELGNVTLNGGDDSDGGTGSSNLTISGTEDADTFIVQAGKVFSGAFSLEFTDTKNIDVMGGAGDDAFTVLSTSETSSLSLYGGLGSDTFAITPQYESETSNLGQIQGQINIRGGKNPDVGGGGYPVMLPVESNPPDFVLPPDFISDATNILVFEENQVDAVIFNHLDDDGNLPAEGTLLNDQFVGIGMGNNGIMYEDIEVLTSTLIMNLAGGNDVVTVPAVLSGPLLINGGDGEDTVHAYSDDLKLELINALLAFDGGDDSSEDTLILDNSADTGVDSVLSVTRLIVQTESMHLPEPDGVEEKNPILPRDSYLVALRGVSGGSFTLTLDDPSTSRTGLVTQTISYPINTSSIVDAVNGALIVDQSSCGQMSTSVCSSTCVVSQLGGSDTFAVFFVGERLNAGTQIVSLNADSLDDFIGETFINRTNDVVEANSDVAYSNLEQLNIKMGHSDVVVNVRGTSANTTITTQEGNDKVFIGSDANEDGDSAGIAEVLYGVLDYIEKDLYIDVGGGRHRLLISDSFSNAAKGVGSDGSVLLTESSLTNLADDLGDIYFDVNEGGSWLDGITLWLGKGDDQIDVTSIHTVGSPTQTTTTVHSGKGDDIVTVDISASVNGGCMFIADGQDGDDTLDASSSSIPMILFGGGGDDALNGGNEENVLIGDYGHVSWMDENGVEVTRVGGGGYGDRTDGVERNISRIESLYPMLSMDSGSDKIYGNAKRDILIGGGGDLDELYGYDSSDIIVGDAVVIIFDETAPNLYGLLSIESHDCAEGGGRNEGYGGEDNDIMVGGGGSVDVFDAGNGQDFASGDCVLITFDPSDYYITSIKSTSPSDGGMDELTMGDGNDIAIGGGNYDTIHGGSNSFALLLGGGLDILAGDSVEILFYTSKSNSTGGFAFWNVPKSIQSDCESKMTDDLYADEGEGNFLPNCHQNAHKTAEQHGTLQIYRIARGLNLGPNATSSQDHVFTDHGMVTLAENSPYTLLSDKACIRLFFPDWSQDVQLCSLYDPETVDVTSVPSQYIYDSKETCCKNHFGWREIQCMSKDDGMYYDDGSKCDQKEEFDDWESKFTETGWISSDLYDTLEECCATKYWYAVDACMSASRDSTSSTVTASSSVGIAPTMKASVELSGANWADITTSSEVEALASDMESIIRSSLTAVSENTSTLAVTVTSICGVSIQDVQEPLQCNQDPAEVEFEITMYLPHDHDVTSLKVATQGALNAIPGSQQMSTVTNAPTMQMASFQLGDVSIRSLAPYYPDWLNTKTCANNGLQPQYMRVNPGIYLYESKPMTEFGVGESRFVTLDECCRSQFPNTLANCCESDGLEGCVLSGVATYIPDWVNAKCALRDQSLLAVWEEKWSSANIETCCDRYYSFDYGNCVDRSSGTSSSSSSAFKFYPIQSSGQCDQKALSEFRAWETDEVYDTLDDCCLHYFPYRMSECCAVTGLGGCVESGNVKFFPDWLAGKCLSKDEALFADWELIWAHDTNAECCDQHFAWASECDG</sequence>
<dbReference type="PANTHER" id="PTHR24261:SF7">
    <property type="entry name" value="KRINGLE DOMAIN-CONTAINING PROTEIN"/>
    <property type="match status" value="1"/>
</dbReference>
<dbReference type="Gene3D" id="2.160.20.160">
    <property type="match status" value="1"/>
</dbReference>
<keyword evidence="3" id="KW-1185">Reference proteome</keyword>
<gene>
    <name evidence="2" type="ORF">THAPSDRAFT_10164</name>
</gene>
<dbReference type="SUPFAM" id="SSF51120">
    <property type="entry name" value="beta-Roll"/>
    <property type="match status" value="1"/>
</dbReference>
<dbReference type="GeneID" id="7449491"/>
<name>B8CDF4_THAPS</name>
<reference evidence="2 3" key="2">
    <citation type="journal article" date="2008" name="Nature">
        <title>The Phaeodactylum genome reveals the evolutionary history of diatom genomes.</title>
        <authorList>
            <person name="Bowler C."/>
            <person name="Allen A.E."/>
            <person name="Badger J.H."/>
            <person name="Grimwood J."/>
            <person name="Jabbari K."/>
            <person name="Kuo A."/>
            <person name="Maheswari U."/>
            <person name="Martens C."/>
            <person name="Maumus F."/>
            <person name="Otillar R.P."/>
            <person name="Rayko E."/>
            <person name="Salamov A."/>
            <person name="Vandepoele K."/>
            <person name="Beszteri B."/>
            <person name="Gruber A."/>
            <person name="Heijde M."/>
            <person name="Katinka M."/>
            <person name="Mock T."/>
            <person name="Valentin K."/>
            <person name="Verret F."/>
            <person name="Berges J.A."/>
            <person name="Brownlee C."/>
            <person name="Cadoret J.P."/>
            <person name="Chiovitti A."/>
            <person name="Choi C.J."/>
            <person name="Coesel S."/>
            <person name="De Martino A."/>
            <person name="Detter J.C."/>
            <person name="Durkin C."/>
            <person name="Falciatore A."/>
            <person name="Fournet J."/>
            <person name="Haruta M."/>
            <person name="Huysman M.J."/>
            <person name="Jenkins B.D."/>
            <person name="Jiroutova K."/>
            <person name="Jorgensen R.E."/>
            <person name="Joubert Y."/>
            <person name="Kaplan A."/>
            <person name="Kroger N."/>
            <person name="Kroth P.G."/>
            <person name="La Roche J."/>
            <person name="Lindquist E."/>
            <person name="Lommer M."/>
            <person name="Martin-Jezequel V."/>
            <person name="Lopez P.J."/>
            <person name="Lucas S."/>
            <person name="Mangogna M."/>
            <person name="McGinnis K."/>
            <person name="Medlin L.K."/>
            <person name="Montsant A."/>
            <person name="Oudot-Le Secq M.P."/>
            <person name="Napoli C."/>
            <person name="Obornik M."/>
            <person name="Parker M.S."/>
            <person name="Petit J.L."/>
            <person name="Porcel B.M."/>
            <person name="Poulsen N."/>
            <person name="Robison M."/>
            <person name="Rychlewski L."/>
            <person name="Rynearson T.A."/>
            <person name="Schmutz J."/>
            <person name="Shapiro H."/>
            <person name="Siaut M."/>
            <person name="Stanley M."/>
            <person name="Sussman M.R."/>
            <person name="Taylor A.R."/>
            <person name="Vardi A."/>
            <person name="von Dassow P."/>
            <person name="Vyverman W."/>
            <person name="Willis A."/>
            <person name="Wyrwicz L.S."/>
            <person name="Rokhsar D.S."/>
            <person name="Weissenbach J."/>
            <person name="Armbrust E.V."/>
            <person name="Green B.R."/>
            <person name="Van de Peer Y."/>
            <person name="Grigoriev I.V."/>
        </authorList>
    </citation>
    <scope>NUCLEOTIDE SEQUENCE [LARGE SCALE GENOMIC DNA]</scope>
    <source>
        <strain evidence="2 3">CCMP1335</strain>
    </source>
</reference>
<feature type="compositionally biased region" description="Basic residues" evidence="1">
    <location>
        <begin position="735"/>
        <end position="747"/>
    </location>
</feature>
<evidence type="ECO:0000313" key="3">
    <source>
        <dbReference type="Proteomes" id="UP000001449"/>
    </source>
</evidence>
<dbReference type="PRINTS" id="PR00313">
    <property type="entry name" value="CABNDNGRPT"/>
</dbReference>
<protein>
    <submittedName>
        <fullName evidence="2">Uncharacterized protein</fullName>
    </submittedName>
</protein>
<dbReference type="Proteomes" id="UP000001449">
    <property type="component" value="Chromosome 15"/>
</dbReference>
<dbReference type="eggNOG" id="ENOG502SACR">
    <property type="taxonomic scope" value="Eukaryota"/>
</dbReference>
<dbReference type="PANTHER" id="PTHR24261">
    <property type="entry name" value="PLASMINOGEN-RELATED"/>
    <property type="match status" value="1"/>
</dbReference>
<feature type="compositionally biased region" description="Basic residues" evidence="1">
    <location>
        <begin position="757"/>
        <end position="772"/>
    </location>
</feature>
<dbReference type="InParanoid" id="B8CDF4"/>
<organism evidence="2 3">
    <name type="scientific">Thalassiosira pseudonana</name>
    <name type="common">Marine diatom</name>
    <name type="synonym">Cyclotella nana</name>
    <dbReference type="NCBI Taxonomy" id="35128"/>
    <lineage>
        <taxon>Eukaryota</taxon>
        <taxon>Sar</taxon>
        <taxon>Stramenopiles</taxon>
        <taxon>Ochrophyta</taxon>
        <taxon>Bacillariophyta</taxon>
        <taxon>Coscinodiscophyceae</taxon>
        <taxon>Thalassiosirophycidae</taxon>
        <taxon>Thalassiosirales</taxon>
        <taxon>Thalassiosiraceae</taxon>
        <taxon>Thalassiosira</taxon>
    </lineage>
</organism>
<dbReference type="InterPro" id="IPR050759">
    <property type="entry name" value="Serine_protease_kringle"/>
</dbReference>
<dbReference type="PaxDb" id="35128-Thaps10164"/>
<dbReference type="RefSeq" id="XP_002294092.1">
    <property type="nucleotide sequence ID" value="XM_002294056.1"/>
</dbReference>
<reference evidence="2 3" key="1">
    <citation type="journal article" date="2004" name="Science">
        <title>The genome of the diatom Thalassiosira pseudonana: ecology, evolution, and metabolism.</title>
        <authorList>
            <person name="Armbrust E.V."/>
            <person name="Berges J.A."/>
            <person name="Bowler C."/>
            <person name="Green B.R."/>
            <person name="Martinez D."/>
            <person name="Putnam N.H."/>
            <person name="Zhou S."/>
            <person name="Allen A.E."/>
            <person name="Apt K.E."/>
            <person name="Bechner M."/>
            <person name="Brzezinski M.A."/>
            <person name="Chaal B.K."/>
            <person name="Chiovitti A."/>
            <person name="Davis A.K."/>
            <person name="Demarest M.S."/>
            <person name="Detter J.C."/>
            <person name="Glavina T."/>
            <person name="Goodstein D."/>
            <person name="Hadi M.Z."/>
            <person name="Hellsten U."/>
            <person name="Hildebrand M."/>
            <person name="Jenkins B.D."/>
            <person name="Jurka J."/>
            <person name="Kapitonov V.V."/>
            <person name="Kroger N."/>
            <person name="Lau W.W."/>
            <person name="Lane T.W."/>
            <person name="Larimer F.W."/>
            <person name="Lippmeier J.C."/>
            <person name="Lucas S."/>
            <person name="Medina M."/>
            <person name="Montsant A."/>
            <person name="Obornik M."/>
            <person name="Parker M.S."/>
            <person name="Palenik B."/>
            <person name="Pazour G.J."/>
            <person name="Richardson P.M."/>
            <person name="Rynearson T.A."/>
            <person name="Saito M.A."/>
            <person name="Schwartz D.C."/>
            <person name="Thamatrakoln K."/>
            <person name="Valentin K."/>
            <person name="Vardi A."/>
            <person name="Wilkerson F.P."/>
            <person name="Rokhsar D.S."/>
        </authorList>
    </citation>
    <scope>NUCLEOTIDE SEQUENCE [LARGE SCALE GENOMIC DNA]</scope>
    <source>
        <strain evidence="2 3">CCMP1335</strain>
    </source>
</reference>
<accession>B8CDF4</accession>